<proteinExistence type="predicted"/>
<evidence type="ECO:0000313" key="2">
    <source>
        <dbReference type="EMBL" id="MEQ2439664.1"/>
    </source>
</evidence>
<reference evidence="2 3" key="1">
    <citation type="submission" date="2024-03" db="EMBL/GenBank/DDBJ databases">
        <title>Human intestinal bacterial collection.</title>
        <authorList>
            <person name="Pauvert C."/>
            <person name="Hitch T.C.A."/>
            <person name="Clavel T."/>
        </authorList>
    </citation>
    <scope>NUCLEOTIDE SEQUENCE [LARGE SCALE GENOMIC DNA]</scope>
    <source>
        <strain evidence="2 3">CLA-JM-H44</strain>
    </source>
</reference>
<keyword evidence="1" id="KW-0472">Membrane</keyword>
<gene>
    <name evidence="2" type="ORF">WMO26_02355</name>
</gene>
<name>A0ABV1DYG7_9FIRM</name>
<keyword evidence="1" id="KW-0812">Transmembrane</keyword>
<dbReference type="Proteomes" id="UP001489509">
    <property type="component" value="Unassembled WGS sequence"/>
</dbReference>
<dbReference type="InterPro" id="IPR010540">
    <property type="entry name" value="CmpB_TMEM229"/>
</dbReference>
<evidence type="ECO:0000313" key="3">
    <source>
        <dbReference type="Proteomes" id="UP001489509"/>
    </source>
</evidence>
<dbReference type="RefSeq" id="WP_349217929.1">
    <property type="nucleotide sequence ID" value="NZ_JBBMFD010000002.1"/>
</dbReference>
<feature type="transmembrane region" description="Helical" evidence="1">
    <location>
        <begin position="29"/>
        <end position="48"/>
    </location>
</feature>
<keyword evidence="3" id="KW-1185">Reference proteome</keyword>
<dbReference type="EMBL" id="JBBMFD010000002">
    <property type="protein sequence ID" value="MEQ2439664.1"/>
    <property type="molecule type" value="Genomic_DNA"/>
</dbReference>
<evidence type="ECO:0000256" key="1">
    <source>
        <dbReference type="SAM" id="Phobius"/>
    </source>
</evidence>
<evidence type="ECO:0008006" key="4">
    <source>
        <dbReference type="Google" id="ProtNLM"/>
    </source>
</evidence>
<keyword evidence="1" id="KW-1133">Transmembrane helix</keyword>
<dbReference type="Pfam" id="PF06541">
    <property type="entry name" value="ABC_trans_CmpB"/>
    <property type="match status" value="1"/>
</dbReference>
<feature type="transmembrane region" description="Helical" evidence="1">
    <location>
        <begin position="102"/>
        <end position="122"/>
    </location>
</feature>
<protein>
    <recommendedName>
        <fullName evidence="4">ABC transporter permease</fullName>
    </recommendedName>
</protein>
<feature type="transmembrane region" description="Helical" evidence="1">
    <location>
        <begin position="60"/>
        <end position="82"/>
    </location>
</feature>
<accession>A0ABV1DYG7</accession>
<organism evidence="2 3">
    <name type="scientific">Solibaculum intestinale</name>
    <dbReference type="NCBI Taxonomy" id="3133165"/>
    <lineage>
        <taxon>Bacteria</taxon>
        <taxon>Bacillati</taxon>
        <taxon>Bacillota</taxon>
        <taxon>Clostridia</taxon>
        <taxon>Eubacteriales</taxon>
        <taxon>Oscillospiraceae</taxon>
        <taxon>Solibaculum</taxon>
    </lineage>
</organism>
<sequence length="130" mass="14728">MKKLKKTALLFSIGCGGYSLIEVLWRGFTHWTMGVTGGVCMCLLNSINQKCKKASLPQKCVLGSAVITGMELFVGCIVNRKLKWDVWDYSDLPFNVKGQICPFFSILWFFLCIPVMHLSTFLQKNVRALR</sequence>
<comment type="caution">
    <text evidence="2">The sequence shown here is derived from an EMBL/GenBank/DDBJ whole genome shotgun (WGS) entry which is preliminary data.</text>
</comment>